<name>A0A2M8KRX1_9BACT</name>
<keyword evidence="1" id="KW-1133">Transmembrane helix</keyword>
<sequence>MRHIKHYINLAIKAVRTQWLLIVIFALFITNTLYVSYPDEFVNIFGGVFINQGKIPYSQFFDHHLPLAWYLAAVILRVSAGSFVLFRLWWGIALFAVLFVLSLIIRRENSSMYPYYMAFFLLYPCIAVYFWLHLYLADSLAVLWFSVVFWLLLSQTYKPVVKEKILIISSIATSFLVFSSLTYIYLALVLYVWQVYLLNRHKIRLFETLRFVLISCVPYVLFVLFLVVTGSWKDFYISNVVYNTEHYISIPNYTRGRFFNPIKFALTLLFNFHQHYVPLLTQIKDFDLYTPIAITLGWGSFMLFAVLAVEHPIVAVLFFFVLSFSAPRSDIRQLDETNYQAGMFIMLGFAASFIALWRMNFLKLVQTYAKDAYRVAQVILVFFLLFSSLFLVKNTYEKWYLRYTQKMPGIYDLSYTADFLAKVLPQNDYYWIGPYEPHEEFFVKNGRLPGKYITLLPQFRESEYFTRTFLEQFKTHPPTIIIFKHLASIFGTPSEQFGAFFLQWLDKYYVRLNDQSLEGINSPSSFDINTDLYIRKDKTKEVLLLLQQNGYSKEK</sequence>
<comment type="caution">
    <text evidence="2">The sequence shown here is derived from an EMBL/GenBank/DDBJ whole genome shotgun (WGS) entry which is preliminary data.</text>
</comment>
<evidence type="ECO:0008006" key="4">
    <source>
        <dbReference type="Google" id="ProtNLM"/>
    </source>
</evidence>
<feature type="transmembrane region" description="Helical" evidence="1">
    <location>
        <begin position="165"/>
        <end position="188"/>
    </location>
</feature>
<reference evidence="3" key="1">
    <citation type="submission" date="2017-09" db="EMBL/GenBank/DDBJ databases">
        <title>Depth-based differentiation of microbial function through sediment-hosted aquifers and enrichment of novel symbionts in the deep terrestrial subsurface.</title>
        <authorList>
            <person name="Probst A.J."/>
            <person name="Ladd B."/>
            <person name="Jarett J.K."/>
            <person name="Geller-Mcgrath D.E."/>
            <person name="Sieber C.M.K."/>
            <person name="Emerson J.B."/>
            <person name="Anantharaman K."/>
            <person name="Thomas B.C."/>
            <person name="Malmstrom R."/>
            <person name="Stieglmeier M."/>
            <person name="Klingl A."/>
            <person name="Woyke T."/>
            <person name="Ryan C.M."/>
            <person name="Banfield J.F."/>
        </authorList>
    </citation>
    <scope>NUCLEOTIDE SEQUENCE [LARGE SCALE GENOMIC DNA]</scope>
</reference>
<protein>
    <recommendedName>
        <fullName evidence="4">Glycosyltransferase RgtA/B/C/D-like domain-containing protein</fullName>
    </recommendedName>
</protein>
<feature type="transmembrane region" description="Helical" evidence="1">
    <location>
        <begin position="341"/>
        <end position="360"/>
    </location>
</feature>
<feature type="transmembrane region" description="Helical" evidence="1">
    <location>
        <begin position="208"/>
        <end position="228"/>
    </location>
</feature>
<dbReference type="AlphaFoldDB" id="A0A2M8KRX1"/>
<feature type="transmembrane region" description="Helical" evidence="1">
    <location>
        <begin position="372"/>
        <end position="392"/>
    </location>
</feature>
<proteinExistence type="predicted"/>
<feature type="transmembrane region" description="Helical" evidence="1">
    <location>
        <begin position="313"/>
        <end position="329"/>
    </location>
</feature>
<keyword evidence="1" id="KW-0472">Membrane</keyword>
<dbReference type="EMBL" id="PFED01000154">
    <property type="protein sequence ID" value="PJE62655.1"/>
    <property type="molecule type" value="Genomic_DNA"/>
</dbReference>
<gene>
    <name evidence="2" type="ORF">COU88_03865</name>
</gene>
<keyword evidence="1" id="KW-0812">Transmembrane</keyword>
<organism evidence="2 3">
    <name type="scientific">Candidatus Roizmanbacteria bacterium CG10_big_fil_rev_8_21_14_0_10_39_6</name>
    <dbReference type="NCBI Taxonomy" id="1974853"/>
    <lineage>
        <taxon>Bacteria</taxon>
        <taxon>Candidatus Roizmaniibacteriota</taxon>
    </lineage>
</organism>
<accession>A0A2M8KRX1</accession>
<evidence type="ECO:0000313" key="3">
    <source>
        <dbReference type="Proteomes" id="UP000229554"/>
    </source>
</evidence>
<feature type="transmembrane region" description="Helical" evidence="1">
    <location>
        <begin position="136"/>
        <end position="153"/>
    </location>
</feature>
<feature type="transmembrane region" description="Helical" evidence="1">
    <location>
        <begin position="113"/>
        <end position="130"/>
    </location>
</feature>
<evidence type="ECO:0000256" key="1">
    <source>
        <dbReference type="SAM" id="Phobius"/>
    </source>
</evidence>
<evidence type="ECO:0000313" key="2">
    <source>
        <dbReference type="EMBL" id="PJE62655.1"/>
    </source>
</evidence>
<feature type="transmembrane region" description="Helical" evidence="1">
    <location>
        <begin position="20"/>
        <end position="37"/>
    </location>
</feature>
<feature type="transmembrane region" description="Helical" evidence="1">
    <location>
        <begin position="68"/>
        <end position="101"/>
    </location>
</feature>
<dbReference type="Proteomes" id="UP000229554">
    <property type="component" value="Unassembled WGS sequence"/>
</dbReference>